<gene>
    <name evidence="1" type="ORF">BSTOLATCC_MIC46479</name>
</gene>
<comment type="caution">
    <text evidence="1">The sequence shown here is derived from an EMBL/GenBank/DDBJ whole genome shotgun (WGS) entry which is preliminary data.</text>
</comment>
<evidence type="ECO:0000313" key="2">
    <source>
        <dbReference type="Proteomes" id="UP001162131"/>
    </source>
</evidence>
<dbReference type="SUPFAM" id="SSF50965">
    <property type="entry name" value="Galactose oxidase, central domain"/>
    <property type="match status" value="1"/>
</dbReference>
<dbReference type="InterPro" id="IPR011043">
    <property type="entry name" value="Gal_Oxase/kelch_b-propeller"/>
</dbReference>
<sequence length="234" mass="27081">MKIVKSHLNNYSSTEYSISLDHIQSQYISMCLIFGNANFCYGNFTAFIIEENNNVSQVSNAPTSLVGSSSIYYKNGVYIFGGWSSMATIHASKYSLKNGTWKNLNIMPAFSSFVSFAEKKIWLSGREHSKTYCYDIIQNNYTELQSVKANYTKILCGNRKNYYVIEACGNIYESDYESDFEWMMWKELGSSEIENTPLIGCKVRWQGKVYFAFSNYNLYEFDLREKKIQKIKTI</sequence>
<organism evidence="1 2">
    <name type="scientific">Blepharisma stoltei</name>
    <dbReference type="NCBI Taxonomy" id="1481888"/>
    <lineage>
        <taxon>Eukaryota</taxon>
        <taxon>Sar</taxon>
        <taxon>Alveolata</taxon>
        <taxon>Ciliophora</taxon>
        <taxon>Postciliodesmatophora</taxon>
        <taxon>Heterotrichea</taxon>
        <taxon>Heterotrichida</taxon>
        <taxon>Blepharismidae</taxon>
        <taxon>Blepharisma</taxon>
    </lineage>
</organism>
<dbReference type="Proteomes" id="UP001162131">
    <property type="component" value="Unassembled WGS sequence"/>
</dbReference>
<evidence type="ECO:0000313" key="1">
    <source>
        <dbReference type="EMBL" id="CAG9328478.1"/>
    </source>
</evidence>
<name>A0AAU9JTM9_9CILI</name>
<dbReference type="AlphaFoldDB" id="A0AAU9JTM9"/>
<reference evidence="1" key="1">
    <citation type="submission" date="2021-09" db="EMBL/GenBank/DDBJ databases">
        <authorList>
            <consortium name="AG Swart"/>
            <person name="Singh M."/>
            <person name="Singh A."/>
            <person name="Seah K."/>
            <person name="Emmerich C."/>
        </authorList>
    </citation>
    <scope>NUCLEOTIDE SEQUENCE</scope>
    <source>
        <strain evidence="1">ATCC30299</strain>
    </source>
</reference>
<dbReference type="EMBL" id="CAJZBQ010000046">
    <property type="protein sequence ID" value="CAG9328478.1"/>
    <property type="molecule type" value="Genomic_DNA"/>
</dbReference>
<dbReference type="Gene3D" id="2.120.10.80">
    <property type="entry name" value="Kelch-type beta propeller"/>
    <property type="match status" value="1"/>
</dbReference>
<proteinExistence type="predicted"/>
<accession>A0AAU9JTM9</accession>
<protein>
    <submittedName>
        <fullName evidence="1">Uncharacterized protein</fullName>
    </submittedName>
</protein>
<keyword evidence="2" id="KW-1185">Reference proteome</keyword>
<dbReference type="InterPro" id="IPR015915">
    <property type="entry name" value="Kelch-typ_b-propeller"/>
</dbReference>